<dbReference type="InterPro" id="IPR002502">
    <property type="entry name" value="Amidase_domain"/>
</dbReference>
<dbReference type="GO" id="GO:0008270">
    <property type="term" value="F:zinc ion binding"/>
    <property type="evidence" value="ECO:0007669"/>
    <property type="project" value="InterPro"/>
</dbReference>
<reference evidence="6" key="2">
    <citation type="submission" date="2025-09" db="UniProtKB">
        <authorList>
            <consortium name="Ensembl"/>
        </authorList>
    </citation>
    <scope>IDENTIFICATION</scope>
</reference>
<evidence type="ECO:0000313" key="6">
    <source>
        <dbReference type="Ensembl" id="ENSCCRP00010025707.1"/>
    </source>
</evidence>
<evidence type="ECO:0000259" key="5">
    <source>
        <dbReference type="SMART" id="SM00701"/>
    </source>
</evidence>
<evidence type="ECO:0000313" key="7">
    <source>
        <dbReference type="Proteomes" id="UP000694427"/>
    </source>
</evidence>
<dbReference type="Ensembl" id="ENSCCRT00010028208.1">
    <property type="protein sequence ID" value="ENSCCRP00010025707.1"/>
    <property type="gene ID" value="ENSCCRG00010011044.1"/>
</dbReference>
<evidence type="ECO:0000256" key="1">
    <source>
        <dbReference type="ARBA" id="ARBA00007553"/>
    </source>
</evidence>
<evidence type="ECO:0000259" key="4">
    <source>
        <dbReference type="SMART" id="SM00644"/>
    </source>
</evidence>
<accession>A0A8C1J128</accession>
<dbReference type="Pfam" id="PF01510">
    <property type="entry name" value="Amidase_2"/>
    <property type="match status" value="1"/>
</dbReference>
<keyword evidence="7" id="KW-1185">Reference proteome</keyword>
<evidence type="ECO:0000256" key="2">
    <source>
        <dbReference type="ARBA" id="ARBA00022859"/>
    </source>
</evidence>
<feature type="chain" id="PRO_5034951332" evidence="3">
    <location>
        <begin position="21"/>
        <end position="539"/>
    </location>
</feature>
<feature type="domain" description="N-acetylmuramoyl-L-alanine amidase" evidence="4">
    <location>
        <begin position="304"/>
        <end position="444"/>
    </location>
</feature>
<dbReference type="PANTHER" id="PTHR11022">
    <property type="entry name" value="PEPTIDOGLYCAN RECOGNITION PROTEIN"/>
    <property type="match status" value="1"/>
</dbReference>
<protein>
    <submittedName>
        <fullName evidence="6">Peptidoglycan recognition protein 6</fullName>
    </submittedName>
</protein>
<feature type="domain" description="Peptidoglycan recognition protein family" evidence="5">
    <location>
        <begin position="292"/>
        <end position="438"/>
    </location>
</feature>
<gene>
    <name evidence="6" type="primary">pglyrp6</name>
</gene>
<evidence type="ECO:0000256" key="3">
    <source>
        <dbReference type="SAM" id="SignalP"/>
    </source>
</evidence>
<dbReference type="Gene3D" id="3.40.80.10">
    <property type="entry name" value="Peptidoglycan recognition protein-like"/>
    <property type="match status" value="1"/>
</dbReference>
<dbReference type="InterPro" id="IPR015510">
    <property type="entry name" value="PGRP"/>
</dbReference>
<organism evidence="6 7">
    <name type="scientific">Cyprinus carpio</name>
    <name type="common">Common carp</name>
    <dbReference type="NCBI Taxonomy" id="7962"/>
    <lineage>
        <taxon>Eukaryota</taxon>
        <taxon>Metazoa</taxon>
        <taxon>Chordata</taxon>
        <taxon>Craniata</taxon>
        <taxon>Vertebrata</taxon>
        <taxon>Euteleostomi</taxon>
        <taxon>Actinopterygii</taxon>
        <taxon>Neopterygii</taxon>
        <taxon>Teleostei</taxon>
        <taxon>Ostariophysi</taxon>
        <taxon>Cypriniformes</taxon>
        <taxon>Cyprinidae</taxon>
        <taxon>Cyprininae</taxon>
        <taxon>Cyprinus</taxon>
    </lineage>
</organism>
<sequence length="539" mass="59820">IFGHCILVLSWAAFPKSIVTTTTKHMKDFIRAVESIEAVNPDLQMLDVVKGLRKAAGFETNLIKQYLGDLSDAHDLVSDPSVTSYVNEVINHSLSELGKEKGVVLTLDGSNVALAPMLLGLEAGLQSTVQGLYPLSLTHNLVASFLHHVHNEQTTLSFGTKGFWDSISSPKVYTLSDLPSLATDALIIGGIDGFILGSEVSTSNHRERSLSDLLKSYYSHQPDAAGLDASPRLISQKRRMNFKKLVSFSLLKSQMVQALTVRPNLNETERKRLDDVINEGFDQFVHVYAVCPNIISRSQWGAAAFIGSPSYLSLPMPYLFIHHTYQPSKPCTTFDQCASDMRSMQRYHQQTNGWSDIGYSFVAGSDGNLYEGRGWNWVGAHTYGYNSKGYGVSFIGDYTSTLPIKSAMDMVRYDFTSCAVNSGGLSSSYSLYGHRQATSTDCPGNSFYREIQTWEHYQVKRYTNDLWDLLYLPGSDFAECIAITVQTLTVSVCFSALLYRVICLEDCGINNECNHLIVSLEISTCITCIGHNKCIINYF</sequence>
<dbReference type="InterPro" id="IPR006619">
    <property type="entry name" value="PGRP_domain_met/bac"/>
</dbReference>
<dbReference type="FunFam" id="3.40.80.10:FF:000001">
    <property type="entry name" value="Peptidoglycan recognition protein 1"/>
    <property type="match status" value="1"/>
</dbReference>
<proteinExistence type="inferred from homology"/>
<keyword evidence="3" id="KW-0732">Signal</keyword>
<reference evidence="6" key="1">
    <citation type="submission" date="2025-08" db="UniProtKB">
        <authorList>
            <consortium name="Ensembl"/>
        </authorList>
    </citation>
    <scope>IDENTIFICATION</scope>
</reference>
<dbReference type="GO" id="GO:0008745">
    <property type="term" value="F:N-acetylmuramoyl-L-alanine amidase activity"/>
    <property type="evidence" value="ECO:0007669"/>
    <property type="project" value="InterPro"/>
</dbReference>
<dbReference type="GO" id="GO:0002376">
    <property type="term" value="P:immune system process"/>
    <property type="evidence" value="ECO:0007669"/>
    <property type="project" value="UniProtKB-KW"/>
</dbReference>
<dbReference type="GO" id="GO:0009253">
    <property type="term" value="P:peptidoglycan catabolic process"/>
    <property type="evidence" value="ECO:0007669"/>
    <property type="project" value="InterPro"/>
</dbReference>
<comment type="similarity">
    <text evidence="1">Belongs to the N-acetylmuramoyl-L-alanine amidase 2 family.</text>
</comment>
<dbReference type="SMART" id="SM00701">
    <property type="entry name" value="PGRP"/>
    <property type="match status" value="1"/>
</dbReference>
<keyword evidence="2" id="KW-0391">Immunity</keyword>
<dbReference type="AlphaFoldDB" id="A0A8C1J128"/>
<dbReference type="InterPro" id="IPR036505">
    <property type="entry name" value="Amidase/PGRP_sf"/>
</dbReference>
<dbReference type="SUPFAM" id="SSF55846">
    <property type="entry name" value="N-acetylmuramoyl-L-alanine amidase-like"/>
    <property type="match status" value="1"/>
</dbReference>
<feature type="signal peptide" evidence="3">
    <location>
        <begin position="1"/>
        <end position="20"/>
    </location>
</feature>
<name>A0A8C1J128_CYPCA</name>
<dbReference type="SMART" id="SM00644">
    <property type="entry name" value="Ami_2"/>
    <property type="match status" value="1"/>
</dbReference>
<dbReference type="Proteomes" id="UP000694427">
    <property type="component" value="Unplaced"/>
</dbReference>
<dbReference type="CDD" id="cd06583">
    <property type="entry name" value="PGRP"/>
    <property type="match status" value="1"/>
</dbReference>
<dbReference type="PANTHER" id="PTHR11022:SF69">
    <property type="entry name" value="PEPTIDOGLYCAN RECOGNITION PROTEIN 6"/>
    <property type="match status" value="1"/>
</dbReference>